<keyword evidence="2" id="KW-1185">Reference proteome</keyword>
<reference evidence="1" key="2">
    <citation type="submission" date="2025-09" db="UniProtKB">
        <authorList>
            <consortium name="EnsemblPlants"/>
        </authorList>
    </citation>
    <scope>IDENTIFICATION</scope>
</reference>
<dbReference type="Proteomes" id="UP001732700">
    <property type="component" value="Chromosome 3D"/>
</dbReference>
<name>A0ACD5VXZ8_AVESA</name>
<organism evidence="1 2">
    <name type="scientific">Avena sativa</name>
    <name type="common">Oat</name>
    <dbReference type="NCBI Taxonomy" id="4498"/>
    <lineage>
        <taxon>Eukaryota</taxon>
        <taxon>Viridiplantae</taxon>
        <taxon>Streptophyta</taxon>
        <taxon>Embryophyta</taxon>
        <taxon>Tracheophyta</taxon>
        <taxon>Spermatophyta</taxon>
        <taxon>Magnoliopsida</taxon>
        <taxon>Liliopsida</taxon>
        <taxon>Poales</taxon>
        <taxon>Poaceae</taxon>
        <taxon>BOP clade</taxon>
        <taxon>Pooideae</taxon>
        <taxon>Poodae</taxon>
        <taxon>Poeae</taxon>
        <taxon>Poeae Chloroplast Group 1 (Aveneae type)</taxon>
        <taxon>Aveninae</taxon>
        <taxon>Avena</taxon>
    </lineage>
</organism>
<sequence>MPSTIKTVAGLDRCHSQLTSSLNEWGETQVWPGSVDPSGLPGSARPFFYHTVIAGLVPPFSPFFMAVLEHYQICALHLQLNSVTTFAIFACWCEMFVGVKPSAVLLWQMYALRLTSTSRVAGCASFVKEGSFGLPMGWSKRVEDFWKRWLLIDAQDDNPHLLPPTTLAKKASGRWSTASLEGDKVDALISRIEELNTSGLTGPLVSMEYLRLRIAPLQKHNKDLWDFVASDHLTLGDGITDDPEVADFIHELLHTSIAAELPEGVRPLYLDPRKAEILASLPQFDEWGILPPEHLGPHSNPLGVEPLTTPLPVGLTRHPEGNAREDSPLEGAAAAGGGSRGVRPFVPPRVRRCDWGVKVRSGGAPGKSLPNSFLSLRLWPWLTCCTLAARSTRRSSGG</sequence>
<protein>
    <submittedName>
        <fullName evidence="1">Uncharacterized protein</fullName>
    </submittedName>
</protein>
<accession>A0ACD5VXZ8</accession>
<evidence type="ECO:0000313" key="2">
    <source>
        <dbReference type="Proteomes" id="UP001732700"/>
    </source>
</evidence>
<dbReference type="EnsemblPlants" id="AVESA.00010b.r2.3DG0534940.1">
    <property type="protein sequence ID" value="AVESA.00010b.r2.3DG0534940.1.CDS.1"/>
    <property type="gene ID" value="AVESA.00010b.r2.3DG0534940"/>
</dbReference>
<evidence type="ECO:0000313" key="1">
    <source>
        <dbReference type="EnsemblPlants" id="AVESA.00010b.r2.3DG0534940.1.CDS.1"/>
    </source>
</evidence>
<reference evidence="1" key="1">
    <citation type="submission" date="2021-05" db="EMBL/GenBank/DDBJ databases">
        <authorList>
            <person name="Scholz U."/>
            <person name="Mascher M."/>
            <person name="Fiebig A."/>
        </authorList>
    </citation>
    <scope>NUCLEOTIDE SEQUENCE [LARGE SCALE GENOMIC DNA]</scope>
</reference>
<proteinExistence type="predicted"/>